<protein>
    <submittedName>
        <fullName evidence="2">Uncharacterized protein</fullName>
    </submittedName>
</protein>
<evidence type="ECO:0000313" key="2">
    <source>
        <dbReference type="EMBL" id="KAI3895912.1"/>
    </source>
</evidence>
<reference evidence="2" key="1">
    <citation type="submission" date="2022-04" db="EMBL/GenBank/DDBJ databases">
        <title>A functionally conserved STORR gene fusion in Papaver species that diverged 16.8 million years ago.</title>
        <authorList>
            <person name="Catania T."/>
        </authorList>
    </citation>
    <scope>NUCLEOTIDE SEQUENCE</scope>
    <source>
        <strain evidence="2">S-188037</strain>
    </source>
</reference>
<organism evidence="2 3">
    <name type="scientific">Papaver atlanticum</name>
    <dbReference type="NCBI Taxonomy" id="357466"/>
    <lineage>
        <taxon>Eukaryota</taxon>
        <taxon>Viridiplantae</taxon>
        <taxon>Streptophyta</taxon>
        <taxon>Embryophyta</taxon>
        <taxon>Tracheophyta</taxon>
        <taxon>Spermatophyta</taxon>
        <taxon>Magnoliopsida</taxon>
        <taxon>Ranunculales</taxon>
        <taxon>Papaveraceae</taxon>
        <taxon>Papaveroideae</taxon>
        <taxon>Papaver</taxon>
    </lineage>
</organism>
<dbReference type="EMBL" id="JAJJMB010011896">
    <property type="protein sequence ID" value="KAI3895912.1"/>
    <property type="molecule type" value="Genomic_DNA"/>
</dbReference>
<accession>A0AAD4SCC8</accession>
<keyword evidence="3" id="KW-1185">Reference proteome</keyword>
<evidence type="ECO:0000256" key="1">
    <source>
        <dbReference type="SAM" id="MobiDB-lite"/>
    </source>
</evidence>
<feature type="compositionally biased region" description="Low complexity" evidence="1">
    <location>
        <begin position="28"/>
        <end position="40"/>
    </location>
</feature>
<feature type="compositionally biased region" description="Basic residues" evidence="1">
    <location>
        <begin position="211"/>
        <end position="222"/>
    </location>
</feature>
<sequence>MPFQKSPSDRRPPLAESMNQIRSRRMLRSSTTSIPSTPVSMMKTQTPRHLMTRDRPELRQEYQSITTDFQALAKMVKDQFGNQDLAMADLTNTFSAAPFERGRFYDEYSARRNERLRRRKGGETVEEKKKPSSVYNLGVVESTIKKKGGDQKKLESLRKSVPANFSIPRSEPTTTTTSRYSLRSSTKDVSKLTMSSGKLSFSSMDGERSKITTRRGGGVRKI</sequence>
<evidence type="ECO:0000313" key="3">
    <source>
        <dbReference type="Proteomes" id="UP001202328"/>
    </source>
</evidence>
<dbReference type="AlphaFoldDB" id="A0AAD4SCC8"/>
<dbReference type="Proteomes" id="UP001202328">
    <property type="component" value="Unassembled WGS sequence"/>
</dbReference>
<gene>
    <name evidence="2" type="ORF">MKW98_025703</name>
</gene>
<feature type="region of interest" description="Disordered" evidence="1">
    <location>
        <begin position="1"/>
        <end position="55"/>
    </location>
</feature>
<proteinExistence type="predicted"/>
<dbReference type="PANTHER" id="PTHR37259:SF2">
    <property type="entry name" value="OS07G0474300 PROTEIN"/>
    <property type="match status" value="1"/>
</dbReference>
<feature type="region of interest" description="Disordered" evidence="1">
    <location>
        <begin position="164"/>
        <end position="222"/>
    </location>
</feature>
<comment type="caution">
    <text evidence="2">The sequence shown here is derived from an EMBL/GenBank/DDBJ whole genome shotgun (WGS) entry which is preliminary data.</text>
</comment>
<feature type="compositionally biased region" description="Low complexity" evidence="1">
    <location>
        <begin position="166"/>
        <end position="184"/>
    </location>
</feature>
<dbReference type="PANTHER" id="PTHR37259">
    <property type="entry name" value="OS07G0474300 PROTEIN"/>
    <property type="match status" value="1"/>
</dbReference>
<name>A0AAD4SCC8_9MAGN</name>
<feature type="compositionally biased region" description="Polar residues" evidence="1">
    <location>
        <begin position="192"/>
        <end position="203"/>
    </location>
</feature>